<dbReference type="InterPro" id="IPR029063">
    <property type="entry name" value="SAM-dependent_MTases_sf"/>
</dbReference>
<comment type="caution">
    <text evidence="1">The sequence shown here is derived from an EMBL/GenBank/DDBJ whole genome shotgun (WGS) entry which is preliminary data.</text>
</comment>
<dbReference type="Gene3D" id="3.40.50.150">
    <property type="entry name" value="Vaccinia Virus protein VP39"/>
    <property type="match status" value="1"/>
</dbReference>
<dbReference type="CDD" id="cd02440">
    <property type="entry name" value="AdoMet_MTases"/>
    <property type="match status" value="1"/>
</dbReference>
<sequence length="196" mass="22687">MLNYSAIIELVKDNSKILDLGCGDGTLFKMLVDKKHAKGVGVEIDEKCVIESLKKGLSIIQGDLDEGLKQFPDKSFDYAILNQTLQSTTNPQYVVEEMLRVSKRSIVSFPNFAYWKIRFYLFFKGKMPKSKALPYEWYNTPNIHLLTINDFFEFCKKRNIKIEESIYLTRNKARSGILIRTITNFFTEEAVFVISK</sequence>
<organism evidence="1 2">
    <name type="scientific">Candidatus Galligastranaerophilus intestinavium</name>
    <dbReference type="NCBI Taxonomy" id="2840836"/>
    <lineage>
        <taxon>Bacteria</taxon>
        <taxon>Candidatus Galligastranaerophilus</taxon>
    </lineage>
</organism>
<reference evidence="1" key="2">
    <citation type="journal article" date="2021" name="PeerJ">
        <title>Extensive microbial diversity within the chicken gut microbiome revealed by metagenomics and culture.</title>
        <authorList>
            <person name="Gilroy R."/>
            <person name="Ravi A."/>
            <person name="Getino M."/>
            <person name="Pursley I."/>
            <person name="Horton D.L."/>
            <person name="Alikhan N.F."/>
            <person name="Baker D."/>
            <person name="Gharbi K."/>
            <person name="Hall N."/>
            <person name="Watson M."/>
            <person name="Adriaenssens E.M."/>
            <person name="Foster-Nyarko E."/>
            <person name="Jarju S."/>
            <person name="Secka A."/>
            <person name="Antonio M."/>
            <person name="Oren A."/>
            <person name="Chaudhuri R.R."/>
            <person name="La Ragione R."/>
            <person name="Hildebrand F."/>
            <person name="Pallen M.J."/>
        </authorList>
    </citation>
    <scope>NUCLEOTIDE SEQUENCE</scope>
    <source>
        <strain evidence="1">CHK152-2871</strain>
    </source>
</reference>
<proteinExistence type="predicted"/>
<reference evidence="1" key="1">
    <citation type="submission" date="2020-10" db="EMBL/GenBank/DDBJ databases">
        <authorList>
            <person name="Gilroy R."/>
        </authorList>
    </citation>
    <scope>NUCLEOTIDE SEQUENCE</scope>
    <source>
        <strain evidence="1">CHK152-2871</strain>
    </source>
</reference>
<evidence type="ECO:0000313" key="1">
    <source>
        <dbReference type="EMBL" id="HIS73838.1"/>
    </source>
</evidence>
<gene>
    <name evidence="1" type="primary">metW</name>
    <name evidence="1" type="ORF">IAA86_02320</name>
</gene>
<dbReference type="EMBL" id="DVJQ01000021">
    <property type="protein sequence ID" value="HIS73838.1"/>
    <property type="molecule type" value="Genomic_DNA"/>
</dbReference>
<dbReference type="AlphaFoldDB" id="A0A9D1JYB4"/>
<evidence type="ECO:0000313" key="2">
    <source>
        <dbReference type="Proteomes" id="UP000886865"/>
    </source>
</evidence>
<dbReference type="NCBIfam" id="TIGR02081">
    <property type="entry name" value="metW"/>
    <property type="match status" value="1"/>
</dbReference>
<dbReference type="Proteomes" id="UP000886865">
    <property type="component" value="Unassembled WGS sequence"/>
</dbReference>
<protein>
    <submittedName>
        <fullName evidence="1">Methionine biosynthesis protein MetW</fullName>
    </submittedName>
</protein>
<name>A0A9D1JYB4_9BACT</name>
<dbReference type="Pfam" id="PF07021">
    <property type="entry name" value="MetW"/>
    <property type="match status" value="1"/>
</dbReference>
<dbReference type="InterPro" id="IPR010743">
    <property type="entry name" value="Methionine_synth_MetW"/>
</dbReference>
<accession>A0A9D1JYB4</accession>
<dbReference type="SUPFAM" id="SSF53335">
    <property type="entry name" value="S-adenosyl-L-methionine-dependent methyltransferases"/>
    <property type="match status" value="1"/>
</dbReference>